<dbReference type="WBParaSite" id="HCON_00105540-00003">
    <property type="protein sequence ID" value="HCON_00105540-00003"/>
    <property type="gene ID" value="HCON_00105540"/>
</dbReference>
<comment type="pathway">
    <text evidence="2">Steroid metabolism; cholesterol metabolism.</text>
</comment>
<organism evidence="15 16">
    <name type="scientific">Haemonchus contortus</name>
    <name type="common">Barber pole worm</name>
    <dbReference type="NCBI Taxonomy" id="6289"/>
    <lineage>
        <taxon>Eukaryota</taxon>
        <taxon>Metazoa</taxon>
        <taxon>Ecdysozoa</taxon>
        <taxon>Nematoda</taxon>
        <taxon>Chromadorea</taxon>
        <taxon>Rhabditida</taxon>
        <taxon>Rhabditina</taxon>
        <taxon>Rhabditomorpha</taxon>
        <taxon>Strongyloidea</taxon>
        <taxon>Trichostrongylidae</taxon>
        <taxon>Haemonchus</taxon>
    </lineage>
</organism>
<keyword evidence="7 11" id="KW-0274">FAD</keyword>
<feature type="binding site" evidence="13">
    <location>
        <position position="379"/>
    </location>
    <ligand>
        <name>NADP(+)</name>
        <dbReference type="ChEBI" id="CHEBI:58349"/>
    </ligand>
</feature>
<dbReference type="Gene3D" id="3.40.50.720">
    <property type="entry name" value="NAD(P)-binding Rossmann-like Domain"/>
    <property type="match status" value="1"/>
</dbReference>
<dbReference type="Proteomes" id="UP000025227">
    <property type="component" value="Unplaced"/>
</dbReference>
<feature type="binding site" evidence="12">
    <location>
        <position position="40"/>
    </location>
    <ligand>
        <name>FAD</name>
        <dbReference type="ChEBI" id="CHEBI:57692"/>
    </ligand>
</feature>
<dbReference type="UniPathway" id="UPA00296"/>
<dbReference type="SUPFAM" id="SSF51971">
    <property type="entry name" value="Nucleotide-binding domain"/>
    <property type="match status" value="1"/>
</dbReference>
<dbReference type="Gene3D" id="3.50.50.60">
    <property type="entry name" value="FAD/NAD(P)-binding domain"/>
    <property type="match status" value="1"/>
</dbReference>
<comment type="cofactor">
    <cofactor evidence="1 11 12">
        <name>FAD</name>
        <dbReference type="ChEBI" id="CHEBI:57692"/>
    </cofactor>
</comment>
<feature type="domain" description="FAD/NAD(P)-binding" evidence="14">
    <location>
        <begin position="31"/>
        <end position="213"/>
    </location>
</feature>
<dbReference type="GO" id="GO:0008203">
    <property type="term" value="P:cholesterol metabolic process"/>
    <property type="evidence" value="ECO:0007669"/>
    <property type="project" value="UniProtKB-UniPathway"/>
</dbReference>
<evidence type="ECO:0000256" key="13">
    <source>
        <dbReference type="PIRSR" id="PIRSR000362-2"/>
    </source>
</evidence>
<evidence type="ECO:0000256" key="11">
    <source>
        <dbReference type="PIRNR" id="PIRNR000362"/>
    </source>
</evidence>
<keyword evidence="9 11" id="KW-0560">Oxidoreductase</keyword>
<feature type="binding site" evidence="12">
    <location>
        <begin position="379"/>
        <end position="381"/>
    </location>
    <ligand>
        <name>FAD</name>
        <dbReference type="ChEBI" id="CHEBI:57692"/>
    </ligand>
</feature>
<dbReference type="GO" id="GO:0005739">
    <property type="term" value="C:mitochondrion"/>
    <property type="evidence" value="ECO:0007669"/>
    <property type="project" value="UniProtKB-SubCell"/>
</dbReference>
<evidence type="ECO:0000256" key="3">
    <source>
        <dbReference type="ARBA" id="ARBA00008312"/>
    </source>
</evidence>
<accession>A0A7I4YL63</accession>
<feature type="binding site" evidence="13">
    <location>
        <begin position="179"/>
        <end position="182"/>
    </location>
    <ligand>
        <name>NADP(+)</name>
        <dbReference type="ChEBI" id="CHEBI:58349"/>
    </ligand>
</feature>
<comment type="similarity">
    <text evidence="3 11">Belongs to the ferredoxin--NADP reductase type 1 family.</text>
</comment>
<keyword evidence="8 11" id="KW-0521">NADP</keyword>
<dbReference type="PANTHER" id="PTHR48467:SF1">
    <property type="entry name" value="GLUTAMATE SYNTHASE 1 [NADH], CHLOROPLASTIC-LIKE"/>
    <property type="match status" value="1"/>
</dbReference>
<protein>
    <recommendedName>
        <fullName evidence="5 11">NADPH:adrenodoxin oxidoreductase, mitochondrial</fullName>
        <ecNumber evidence="4 11">1.18.1.6</ecNumber>
    </recommendedName>
</protein>
<evidence type="ECO:0000256" key="1">
    <source>
        <dbReference type="ARBA" id="ARBA00001974"/>
    </source>
</evidence>
<dbReference type="InterPro" id="IPR055275">
    <property type="entry name" value="Ferredox_Rdtase"/>
</dbReference>
<sequence>MYLSPWRTLLVSTTREPASVRWYGTGKKVARIAIVGSGPAGLFSCGSLLRRLPDSKFDVFDAAPVPYGLVRYGVAPDHQEVKNCTNIFDRMFETNRDRLSLFCNVRIGSDVAVDDLTKNYDAILLAYGAHRPRPLDIPGSSSTNVISGSDFVSWYNGVPNAKVLAAPLLDDPNVVIIGNGNVALDCARILSTAKLLGNTDIPSDVLAVLESSKVTNIKVVGRRGPENVSFTIKELREQFKVPVWDTTVEMDEEQVKQLEEVLPKMARPRKRLMKVLLDGVRPPQGEKQCRFLSFRIPEAVLPNNDGRISAVRFLNKRTGCKEEIPCGLLIYSIGFQTVVLDGLPKNDKGMLAMRDGSRVDMPGDAFVYAAGWCAHGPRGVIVDTQQEAVAVASRIAEDITAREDIGGRHGIQSILDEKGINYLTFDEWKKIDEAEVKQGAEKGKVREKMRTFSGFLRRH</sequence>
<dbReference type="Pfam" id="PF07992">
    <property type="entry name" value="Pyr_redox_2"/>
    <property type="match status" value="1"/>
</dbReference>
<evidence type="ECO:0000256" key="2">
    <source>
        <dbReference type="ARBA" id="ARBA00004731"/>
    </source>
</evidence>
<evidence type="ECO:0000256" key="7">
    <source>
        <dbReference type="ARBA" id="ARBA00022827"/>
    </source>
</evidence>
<dbReference type="GO" id="GO:0016491">
    <property type="term" value="F:oxidoreductase activity"/>
    <property type="evidence" value="ECO:0007669"/>
    <property type="project" value="UniProtKB-KW"/>
</dbReference>
<dbReference type="InterPro" id="IPR023753">
    <property type="entry name" value="FAD/NAD-binding_dom"/>
</dbReference>
<feature type="binding site" evidence="13">
    <location>
        <position position="234"/>
    </location>
    <ligand>
        <name>NADP(+)</name>
        <dbReference type="ChEBI" id="CHEBI:58349"/>
    </ligand>
</feature>
<evidence type="ECO:0000256" key="8">
    <source>
        <dbReference type="ARBA" id="ARBA00022857"/>
    </source>
</evidence>
<evidence type="ECO:0000256" key="6">
    <source>
        <dbReference type="ARBA" id="ARBA00022630"/>
    </source>
</evidence>
<feature type="binding site" evidence="13">
    <location>
        <begin position="222"/>
        <end position="223"/>
    </location>
    <ligand>
        <name>NADP(+)</name>
        <dbReference type="ChEBI" id="CHEBI:58349"/>
    </ligand>
</feature>
<proteinExistence type="inferred from homology"/>
<name>A0A7I4YL63_HAECO</name>
<evidence type="ECO:0000256" key="5">
    <source>
        <dbReference type="ARBA" id="ARBA00016287"/>
    </source>
</evidence>
<dbReference type="OrthoDB" id="333024at2759"/>
<feature type="binding site" evidence="12">
    <location>
        <position position="69"/>
    </location>
    <ligand>
        <name>FAD</name>
        <dbReference type="ChEBI" id="CHEBI:57692"/>
    </ligand>
</feature>
<evidence type="ECO:0000256" key="9">
    <source>
        <dbReference type="ARBA" id="ARBA00023002"/>
    </source>
</evidence>
<evidence type="ECO:0000256" key="12">
    <source>
        <dbReference type="PIRSR" id="PIRSR000362-1"/>
    </source>
</evidence>
<feature type="binding site" evidence="12">
    <location>
        <position position="107"/>
    </location>
    <ligand>
        <name>FAD</name>
        <dbReference type="ChEBI" id="CHEBI:57692"/>
    </ligand>
</feature>
<keyword evidence="11" id="KW-0496">Mitochondrion</keyword>
<reference evidence="16" key="1">
    <citation type="submission" date="2020-12" db="UniProtKB">
        <authorList>
            <consortium name="WormBaseParasite"/>
        </authorList>
    </citation>
    <scope>IDENTIFICATION</scope>
    <source>
        <strain evidence="16">MHco3</strain>
    </source>
</reference>
<dbReference type="InterPro" id="IPR021163">
    <property type="entry name" value="Ferredox_Rdtase_adrenod"/>
</dbReference>
<keyword evidence="15" id="KW-1185">Reference proteome</keyword>
<evidence type="ECO:0000256" key="10">
    <source>
        <dbReference type="ARBA" id="ARBA00048933"/>
    </source>
</evidence>
<dbReference type="PRINTS" id="PR00419">
    <property type="entry name" value="ADXRDTASE"/>
</dbReference>
<dbReference type="PIRSF" id="PIRSF000362">
    <property type="entry name" value="FNR"/>
    <property type="match status" value="1"/>
</dbReference>
<evidence type="ECO:0000259" key="14">
    <source>
        <dbReference type="Pfam" id="PF07992"/>
    </source>
</evidence>
<dbReference type="InterPro" id="IPR036188">
    <property type="entry name" value="FAD/NAD-bd_sf"/>
</dbReference>
<evidence type="ECO:0000313" key="15">
    <source>
        <dbReference type="Proteomes" id="UP000025227"/>
    </source>
</evidence>
<keyword evidence="6 11" id="KW-0285">Flavoprotein</keyword>
<comment type="subcellular location">
    <subcellularLocation>
        <location evidence="11">Mitochondrion</location>
    </subcellularLocation>
</comment>
<dbReference type="OMA" id="RFNFIGN"/>
<evidence type="ECO:0000256" key="4">
    <source>
        <dbReference type="ARBA" id="ARBA00013219"/>
    </source>
</evidence>
<dbReference type="AlphaFoldDB" id="A0A7I4YL63"/>
<feature type="binding site" evidence="12">
    <location>
        <position position="372"/>
    </location>
    <ligand>
        <name>FAD</name>
        <dbReference type="ChEBI" id="CHEBI:57692"/>
    </ligand>
</feature>
<dbReference type="EC" id="1.18.1.6" evidence="4 11"/>
<evidence type="ECO:0000313" key="16">
    <source>
        <dbReference type="WBParaSite" id="HCON_00105540-00003"/>
    </source>
</evidence>
<comment type="catalytic activity">
    <reaction evidence="10 11">
        <text>2 reduced [adrenodoxin] + NADP(+) + H(+) = 2 oxidized [adrenodoxin] + NADPH</text>
        <dbReference type="Rhea" id="RHEA:42312"/>
        <dbReference type="Rhea" id="RHEA-COMP:9998"/>
        <dbReference type="Rhea" id="RHEA-COMP:9999"/>
        <dbReference type="ChEBI" id="CHEBI:15378"/>
        <dbReference type="ChEBI" id="CHEBI:33737"/>
        <dbReference type="ChEBI" id="CHEBI:33738"/>
        <dbReference type="ChEBI" id="CHEBI:57783"/>
        <dbReference type="ChEBI" id="CHEBI:58349"/>
        <dbReference type="EC" id="1.18.1.6"/>
    </reaction>
</comment>
<dbReference type="PANTHER" id="PTHR48467">
    <property type="entry name" value="GLUTAMATE SYNTHASE 1 [NADH], CHLOROPLASTIC-LIKE"/>
    <property type="match status" value="1"/>
</dbReference>